<name>A0ACB8A3E7_9AGAM</name>
<organism evidence="1 2">
    <name type="scientific">Hygrophoropsis aurantiaca</name>
    <dbReference type="NCBI Taxonomy" id="72124"/>
    <lineage>
        <taxon>Eukaryota</taxon>
        <taxon>Fungi</taxon>
        <taxon>Dikarya</taxon>
        <taxon>Basidiomycota</taxon>
        <taxon>Agaricomycotina</taxon>
        <taxon>Agaricomycetes</taxon>
        <taxon>Agaricomycetidae</taxon>
        <taxon>Boletales</taxon>
        <taxon>Coniophorineae</taxon>
        <taxon>Hygrophoropsidaceae</taxon>
        <taxon>Hygrophoropsis</taxon>
    </lineage>
</organism>
<evidence type="ECO:0000313" key="2">
    <source>
        <dbReference type="Proteomes" id="UP000790377"/>
    </source>
</evidence>
<dbReference type="EMBL" id="MU267921">
    <property type="protein sequence ID" value="KAH7907262.1"/>
    <property type="molecule type" value="Genomic_DNA"/>
</dbReference>
<gene>
    <name evidence="1" type="ORF">BJ138DRAFT_521620</name>
</gene>
<dbReference type="Proteomes" id="UP000790377">
    <property type="component" value="Unassembled WGS sequence"/>
</dbReference>
<comment type="caution">
    <text evidence="1">The sequence shown here is derived from an EMBL/GenBank/DDBJ whole genome shotgun (WGS) entry which is preliminary data.</text>
</comment>
<keyword evidence="2" id="KW-1185">Reference proteome</keyword>
<reference evidence="1" key="1">
    <citation type="journal article" date="2021" name="New Phytol.">
        <title>Evolutionary innovations through gain and loss of genes in the ectomycorrhizal Boletales.</title>
        <authorList>
            <person name="Wu G."/>
            <person name="Miyauchi S."/>
            <person name="Morin E."/>
            <person name="Kuo A."/>
            <person name="Drula E."/>
            <person name="Varga T."/>
            <person name="Kohler A."/>
            <person name="Feng B."/>
            <person name="Cao Y."/>
            <person name="Lipzen A."/>
            <person name="Daum C."/>
            <person name="Hundley H."/>
            <person name="Pangilinan J."/>
            <person name="Johnson J."/>
            <person name="Barry K."/>
            <person name="LaButti K."/>
            <person name="Ng V."/>
            <person name="Ahrendt S."/>
            <person name="Min B."/>
            <person name="Choi I.G."/>
            <person name="Park H."/>
            <person name="Plett J.M."/>
            <person name="Magnuson J."/>
            <person name="Spatafora J.W."/>
            <person name="Nagy L.G."/>
            <person name="Henrissat B."/>
            <person name="Grigoriev I.V."/>
            <person name="Yang Z.L."/>
            <person name="Xu J."/>
            <person name="Martin F.M."/>
        </authorList>
    </citation>
    <scope>NUCLEOTIDE SEQUENCE</scope>
    <source>
        <strain evidence="1">ATCC 28755</strain>
    </source>
</reference>
<accession>A0ACB8A3E7</accession>
<proteinExistence type="predicted"/>
<sequence>MIEISQPELPNADFCKTCARFSSGGDRKSNATALIKVLDRIANNLARDEELRQRMGGEEPSIWYNLQCLWKITSAIDSSDEFGTVTNILITSVARFTRNLVAGVPANQNLSYENEPALRQILYKYSSWVATQESNSFAITRMTVQTLSNIVTKNEDLMTRLWDTYMNLSEEQAILIRLLNSPDPKTVLSTIVLIVNCAHESRARCSMLIQKPAGARICVTLLDRMVGLYDAEESTDEGKAFDYGYHLFAHLFDGGFTSDLYDHLTIEGEIITPHQTTLLKLLDSHLQSSRLSTTHRQLCPMLSDRFLQFSTYAQSSILHALESISTITTDGPLDAAAVPQQLDLLLPKVCEAIVLVTQCIVTVTLSSVAVRNGVGQDLRSVFNQARSVRGQNIVISAIELLRLLDKFLPRINFGKAVSPPAPDKPAHFSAATDPTGFSYLKRDLVRLLGIFCHQDKEIQDQIRVIDGIPVIMSMCVVDERNPYLREHAILALRNILEGNIDNQAVIDSIQPSRSWDDEGVLRETPDAARRK</sequence>
<protein>
    <submittedName>
        <fullName evidence="1">Spinocerebellar ataxia type 10 protein domain-containing protein</fullName>
    </submittedName>
</protein>
<evidence type="ECO:0000313" key="1">
    <source>
        <dbReference type="EMBL" id="KAH7907262.1"/>
    </source>
</evidence>